<gene>
    <name evidence="2" type="ORF">OS493_034605</name>
</gene>
<proteinExistence type="predicted"/>
<evidence type="ECO:0000313" key="2">
    <source>
        <dbReference type="EMBL" id="KAJ7388967.1"/>
    </source>
</evidence>
<keyword evidence="3" id="KW-1185">Reference proteome</keyword>
<dbReference type="AlphaFoldDB" id="A0A9W9ZWE1"/>
<comment type="caution">
    <text evidence="2">The sequence shown here is derived from an EMBL/GenBank/DDBJ whole genome shotgun (WGS) entry which is preliminary data.</text>
</comment>
<dbReference type="OrthoDB" id="5963754at2759"/>
<feature type="compositionally biased region" description="Basic residues" evidence="1">
    <location>
        <begin position="102"/>
        <end position="113"/>
    </location>
</feature>
<evidence type="ECO:0000313" key="3">
    <source>
        <dbReference type="Proteomes" id="UP001163046"/>
    </source>
</evidence>
<name>A0A9W9ZWE1_9CNID</name>
<dbReference type="EMBL" id="MU825445">
    <property type="protein sequence ID" value="KAJ7388967.1"/>
    <property type="molecule type" value="Genomic_DNA"/>
</dbReference>
<reference evidence="2" key="1">
    <citation type="submission" date="2023-01" db="EMBL/GenBank/DDBJ databases">
        <title>Genome assembly of the deep-sea coral Lophelia pertusa.</title>
        <authorList>
            <person name="Herrera S."/>
            <person name="Cordes E."/>
        </authorList>
    </citation>
    <scope>NUCLEOTIDE SEQUENCE</scope>
    <source>
        <strain evidence="2">USNM1676648</strain>
        <tissue evidence="2">Polyp</tissue>
    </source>
</reference>
<organism evidence="2 3">
    <name type="scientific">Desmophyllum pertusum</name>
    <dbReference type="NCBI Taxonomy" id="174260"/>
    <lineage>
        <taxon>Eukaryota</taxon>
        <taxon>Metazoa</taxon>
        <taxon>Cnidaria</taxon>
        <taxon>Anthozoa</taxon>
        <taxon>Hexacorallia</taxon>
        <taxon>Scleractinia</taxon>
        <taxon>Caryophylliina</taxon>
        <taxon>Caryophylliidae</taxon>
        <taxon>Desmophyllum</taxon>
    </lineage>
</organism>
<protein>
    <submittedName>
        <fullName evidence="2">Uncharacterized protein</fullName>
    </submittedName>
</protein>
<feature type="compositionally biased region" description="Polar residues" evidence="1">
    <location>
        <begin position="114"/>
        <end position="123"/>
    </location>
</feature>
<feature type="region of interest" description="Disordered" evidence="1">
    <location>
        <begin position="93"/>
        <end position="123"/>
    </location>
</feature>
<evidence type="ECO:0000256" key="1">
    <source>
        <dbReference type="SAM" id="MobiDB-lite"/>
    </source>
</evidence>
<dbReference type="Proteomes" id="UP001163046">
    <property type="component" value="Unassembled WGS sequence"/>
</dbReference>
<sequence length="259" mass="29178">MDEGSDNDELGEGREANWSVYIPSARSSQTVRRQEKSLDIEAIKENLLWKSTSDLNGECTRSGDMLPVGVCSKVVARASSELYDHQKLLTAVPSRTSLPHPSKLRKRKRKRSKNINMHTTSHNQHTGFDVTAHVAQLKRKQAEFNWLPANLRNDITSSSSCSVDEEPFPPDSIGPQCVPSTPTLVKESFELQSGNMESWQLPTLDLFNTYHQPVPQLSGHFSIPSYAVARRERPQEELQDEGFHIISFCTMKIMATIKI</sequence>
<accession>A0A9W9ZWE1</accession>